<dbReference type="Gene3D" id="3.10.310.30">
    <property type="match status" value="1"/>
</dbReference>
<organism evidence="1">
    <name type="scientific">marine sediment metagenome</name>
    <dbReference type="NCBI Taxonomy" id="412755"/>
    <lineage>
        <taxon>unclassified sequences</taxon>
        <taxon>metagenomes</taxon>
        <taxon>ecological metagenomes</taxon>
    </lineage>
</organism>
<evidence type="ECO:0000313" key="1">
    <source>
        <dbReference type="EMBL" id="KKK83930.1"/>
    </source>
</evidence>
<accession>A0A0F8ZDD0</accession>
<proteinExistence type="predicted"/>
<dbReference type="AlphaFoldDB" id="A0A0F8ZDD0"/>
<dbReference type="SUPFAM" id="SSF64182">
    <property type="entry name" value="DHH phosphoesterases"/>
    <property type="match status" value="1"/>
</dbReference>
<name>A0A0F8ZDD0_9ZZZZ</name>
<comment type="caution">
    <text evidence="1">The sequence shown here is derived from an EMBL/GenBank/DDBJ whole genome shotgun (WGS) entry which is preliminary data.</text>
</comment>
<feature type="non-terminal residue" evidence="1">
    <location>
        <position position="1"/>
    </location>
</feature>
<protein>
    <submittedName>
        <fullName evidence="1">Uncharacterized protein</fullName>
    </submittedName>
</protein>
<gene>
    <name evidence="1" type="ORF">LCGC14_2788440</name>
</gene>
<reference evidence="1" key="1">
    <citation type="journal article" date="2015" name="Nature">
        <title>Complex archaea that bridge the gap between prokaryotes and eukaryotes.</title>
        <authorList>
            <person name="Spang A."/>
            <person name="Saw J.H."/>
            <person name="Jorgensen S.L."/>
            <person name="Zaremba-Niedzwiedzka K."/>
            <person name="Martijn J."/>
            <person name="Lind A.E."/>
            <person name="van Eijk R."/>
            <person name="Schleper C."/>
            <person name="Guy L."/>
            <person name="Ettema T.J."/>
        </authorList>
    </citation>
    <scope>NUCLEOTIDE SEQUENCE</scope>
</reference>
<dbReference type="InterPro" id="IPR038763">
    <property type="entry name" value="DHH_sf"/>
</dbReference>
<dbReference type="EMBL" id="LAZR01052003">
    <property type="protein sequence ID" value="KKK83930.1"/>
    <property type="molecule type" value="Genomic_DNA"/>
</dbReference>
<sequence length="67" mass="7355">EPMEIDYGRQSPWTPPFAGCYWDTPEGRVFSLRSAGDFDVSAIAKQYGGGGHKSAAGFRKEIGWEGE</sequence>